<accession>R9P9J3</accession>
<sequence length="126" mass="14046">MSVCLSRQAGCVSLLLQPKGTRFFHSTPRQSHITTAFRSVMSLCPLLTSLIFAELELSWLIFTVSVQDSHNFPPLGMATTSRDAVRKEKPIGYQIGKSMRSRIDPAFENLHVKSGPVRSTRAQLLD</sequence>
<dbReference type="AlphaFoldDB" id="R9P9J3"/>
<evidence type="ECO:0000313" key="2">
    <source>
        <dbReference type="Proteomes" id="UP000014071"/>
    </source>
</evidence>
<dbReference type="HOGENOM" id="CLU_1982543_0_0_1"/>
<reference evidence="2" key="1">
    <citation type="journal article" date="2013" name="Genome Announc.">
        <title>Draft genome sequence of the basidiomycetous yeast-like fungus Pseudozyma hubeiensis SY62, which produces an abundant amount of the biosurfactant mannosylerythritol lipids.</title>
        <authorList>
            <person name="Konishi M."/>
            <person name="Hatada Y."/>
            <person name="Horiuchi J."/>
        </authorList>
    </citation>
    <scope>NUCLEOTIDE SEQUENCE [LARGE SCALE GENOMIC DNA]</scope>
    <source>
        <strain evidence="2">SY62</strain>
    </source>
</reference>
<dbReference type="EMBL" id="DF238815">
    <property type="protein sequence ID" value="GAC98019.1"/>
    <property type="molecule type" value="Genomic_DNA"/>
</dbReference>
<organism evidence="1 2">
    <name type="scientific">Pseudozyma hubeiensis (strain SY62)</name>
    <name type="common">Yeast</name>
    <dbReference type="NCBI Taxonomy" id="1305764"/>
    <lineage>
        <taxon>Eukaryota</taxon>
        <taxon>Fungi</taxon>
        <taxon>Dikarya</taxon>
        <taxon>Basidiomycota</taxon>
        <taxon>Ustilaginomycotina</taxon>
        <taxon>Ustilaginomycetes</taxon>
        <taxon>Ustilaginales</taxon>
        <taxon>Ustilaginaceae</taxon>
        <taxon>Pseudozyma</taxon>
    </lineage>
</organism>
<dbReference type="RefSeq" id="XP_012191606.1">
    <property type="nucleotide sequence ID" value="XM_012336216.1"/>
</dbReference>
<dbReference type="Proteomes" id="UP000014071">
    <property type="component" value="Unassembled WGS sequence"/>
</dbReference>
<gene>
    <name evidence="1" type="ORF">PHSY_005607</name>
</gene>
<dbReference type="GeneID" id="24110885"/>
<name>R9P9J3_PSEHS</name>
<keyword evidence="2" id="KW-1185">Reference proteome</keyword>
<proteinExistence type="predicted"/>
<evidence type="ECO:0000313" key="1">
    <source>
        <dbReference type="EMBL" id="GAC98019.1"/>
    </source>
</evidence>
<protein>
    <submittedName>
        <fullName evidence="1">Uncharacterized protein</fullName>
    </submittedName>
</protein>